<evidence type="ECO:0000256" key="1">
    <source>
        <dbReference type="ARBA" id="ARBA00004651"/>
    </source>
</evidence>
<feature type="transmembrane region" description="Helical" evidence="6">
    <location>
        <begin position="44"/>
        <end position="64"/>
    </location>
</feature>
<keyword evidence="4 6" id="KW-1133">Transmembrane helix</keyword>
<keyword evidence="2" id="KW-1003">Cell membrane</keyword>
<comment type="subcellular location">
    <subcellularLocation>
        <location evidence="1">Cell membrane</location>
        <topology evidence="1">Multi-pass membrane protein</topology>
    </subcellularLocation>
</comment>
<evidence type="ECO:0000256" key="6">
    <source>
        <dbReference type="SAM" id="Phobius"/>
    </source>
</evidence>
<accession>A0A2H0RLU3</accession>
<organism evidence="7 8">
    <name type="scientific">Candidatus Uhrbacteria bacterium CG10_big_fil_rev_8_21_14_0_10_50_16</name>
    <dbReference type="NCBI Taxonomy" id="1975039"/>
    <lineage>
        <taxon>Bacteria</taxon>
        <taxon>Candidatus Uhriibacteriota</taxon>
    </lineage>
</organism>
<feature type="transmembrane region" description="Helical" evidence="6">
    <location>
        <begin position="294"/>
        <end position="314"/>
    </location>
</feature>
<dbReference type="InterPro" id="IPR050833">
    <property type="entry name" value="Poly_Biosynth_Transport"/>
</dbReference>
<gene>
    <name evidence="7" type="ORF">COV06_03355</name>
</gene>
<proteinExistence type="predicted"/>
<feature type="transmembrane region" description="Helical" evidence="6">
    <location>
        <begin position="250"/>
        <end position="273"/>
    </location>
</feature>
<reference evidence="7 8" key="1">
    <citation type="submission" date="2017-09" db="EMBL/GenBank/DDBJ databases">
        <title>Depth-based differentiation of microbial function through sediment-hosted aquifers and enrichment of novel symbionts in the deep terrestrial subsurface.</title>
        <authorList>
            <person name="Probst A.J."/>
            <person name="Ladd B."/>
            <person name="Jarett J.K."/>
            <person name="Geller-Mcgrath D.E."/>
            <person name="Sieber C.M."/>
            <person name="Emerson J.B."/>
            <person name="Anantharaman K."/>
            <person name="Thomas B.C."/>
            <person name="Malmstrom R."/>
            <person name="Stieglmeier M."/>
            <person name="Klingl A."/>
            <person name="Woyke T."/>
            <person name="Ryan C.M."/>
            <person name="Banfield J.F."/>
        </authorList>
    </citation>
    <scope>NUCLEOTIDE SEQUENCE [LARGE SCALE GENOMIC DNA]</scope>
    <source>
        <strain evidence="7">CG10_big_fil_rev_8_21_14_0_10_50_16</strain>
    </source>
</reference>
<feature type="transmembrane region" description="Helical" evidence="6">
    <location>
        <begin position="417"/>
        <end position="438"/>
    </location>
</feature>
<feature type="transmembrane region" description="Helical" evidence="6">
    <location>
        <begin position="85"/>
        <end position="106"/>
    </location>
</feature>
<keyword evidence="5 6" id="KW-0472">Membrane</keyword>
<dbReference type="Proteomes" id="UP000230084">
    <property type="component" value="Unassembled WGS sequence"/>
</dbReference>
<evidence type="ECO:0000256" key="4">
    <source>
        <dbReference type="ARBA" id="ARBA00022989"/>
    </source>
</evidence>
<feature type="transmembrane region" description="Helical" evidence="6">
    <location>
        <begin position="12"/>
        <end position="32"/>
    </location>
</feature>
<dbReference type="CDD" id="cd13128">
    <property type="entry name" value="MATE_Wzx_like"/>
    <property type="match status" value="1"/>
</dbReference>
<dbReference type="EMBL" id="PCYM01000006">
    <property type="protein sequence ID" value="PIR47468.1"/>
    <property type="molecule type" value="Genomic_DNA"/>
</dbReference>
<name>A0A2H0RLU3_9BACT</name>
<evidence type="ECO:0000313" key="8">
    <source>
        <dbReference type="Proteomes" id="UP000230084"/>
    </source>
</evidence>
<protein>
    <submittedName>
        <fullName evidence="7">Uncharacterized protein</fullName>
    </submittedName>
</protein>
<dbReference type="InterPro" id="IPR002797">
    <property type="entry name" value="Polysacc_synth"/>
</dbReference>
<feature type="transmembrane region" description="Helical" evidence="6">
    <location>
        <begin position="217"/>
        <end position="238"/>
    </location>
</feature>
<feature type="transmembrane region" description="Helical" evidence="6">
    <location>
        <begin position="112"/>
        <end position="135"/>
    </location>
</feature>
<feature type="transmembrane region" description="Helical" evidence="6">
    <location>
        <begin position="386"/>
        <end position="405"/>
    </location>
</feature>
<dbReference type="PANTHER" id="PTHR30250:SF11">
    <property type="entry name" value="O-ANTIGEN TRANSPORTER-RELATED"/>
    <property type="match status" value="1"/>
</dbReference>
<evidence type="ECO:0000313" key="7">
    <source>
        <dbReference type="EMBL" id="PIR47468.1"/>
    </source>
</evidence>
<evidence type="ECO:0000256" key="5">
    <source>
        <dbReference type="ARBA" id="ARBA00023136"/>
    </source>
</evidence>
<feature type="transmembrane region" description="Helical" evidence="6">
    <location>
        <begin position="173"/>
        <end position="196"/>
    </location>
</feature>
<comment type="caution">
    <text evidence="7">The sequence shown here is derived from an EMBL/GenBank/DDBJ whole genome shotgun (WGS) entry which is preliminary data.</text>
</comment>
<evidence type="ECO:0000256" key="3">
    <source>
        <dbReference type="ARBA" id="ARBA00022692"/>
    </source>
</evidence>
<dbReference type="Pfam" id="PF01943">
    <property type="entry name" value="Polysacc_synt"/>
    <property type="match status" value="1"/>
</dbReference>
<dbReference type="AlphaFoldDB" id="A0A2H0RLU3"/>
<feature type="transmembrane region" description="Helical" evidence="6">
    <location>
        <begin position="357"/>
        <end position="380"/>
    </location>
</feature>
<keyword evidence="3 6" id="KW-0812">Transmembrane</keyword>
<dbReference type="GO" id="GO:0005886">
    <property type="term" value="C:plasma membrane"/>
    <property type="evidence" value="ECO:0007669"/>
    <property type="project" value="UniProtKB-SubCell"/>
</dbReference>
<feature type="transmembrane region" description="Helical" evidence="6">
    <location>
        <begin position="326"/>
        <end position="350"/>
    </location>
</feature>
<dbReference type="PANTHER" id="PTHR30250">
    <property type="entry name" value="PST FAMILY PREDICTED COLANIC ACID TRANSPORTER"/>
    <property type="match status" value="1"/>
</dbReference>
<feature type="transmembrane region" description="Helical" evidence="6">
    <location>
        <begin position="147"/>
        <end position="167"/>
    </location>
</feature>
<feature type="transmembrane region" description="Helical" evidence="6">
    <location>
        <begin position="444"/>
        <end position="466"/>
    </location>
</feature>
<evidence type="ECO:0000256" key="2">
    <source>
        <dbReference type="ARBA" id="ARBA00022475"/>
    </source>
</evidence>
<sequence length="478" mass="51831">MSQVHAIAKNTLVQLIGRVVGTAFGVFTIAILTRSLGVDGYGQFTLAMTFLAVAGALADFGFTLTTTQMISEEKANINTIVSTAFTSRLLSGLFFFALAVLIAWYMPYAPVVKLTISVGAFSYFFMTSSQMLIGVYQKGLAMWRPALAEAVSRGLILLVVAWFATAYPSAPYMMGAFAIGNVLLLIMNIAFARRFVSIRFSINFALLKQFLSRSWPIAISIFFNLLYLKGDILFLSFYRSDAEIGLYGAAYKVLDVVTVIPTMFMGLLLPMMVRAWSTKSKDKMNALIQQAFDFFALASFPMLGGAIILAEPIMRLIAGAEFSGAAPYLVILMIANTIVFFGILFAHAIVGVNKQRAILPAYIATAVVATTLYLITIPLYGAFGAAWTTVISELLIAILTTTVVIRQTSFRPRVRNVSVYLLATAVMTVALASITSILVVNHLLLLALILGGGAIYVAIVLGLGGVKMETVKLFLKKS</sequence>